<organism evidence="1">
    <name type="scientific">hydrothermal vent metagenome</name>
    <dbReference type="NCBI Taxonomy" id="652676"/>
    <lineage>
        <taxon>unclassified sequences</taxon>
        <taxon>metagenomes</taxon>
        <taxon>ecological metagenomes</taxon>
    </lineage>
</organism>
<dbReference type="InterPro" id="IPR025738">
    <property type="entry name" value="BatD"/>
</dbReference>
<gene>
    <name evidence="1" type="ORF">MNBD_GAMMA13-1798</name>
</gene>
<dbReference type="EMBL" id="UOFK01000356">
    <property type="protein sequence ID" value="VAW83215.1"/>
    <property type="molecule type" value="Genomic_DNA"/>
</dbReference>
<accession>A0A3B0YQN5</accession>
<dbReference type="Pfam" id="PF13584">
    <property type="entry name" value="BatD"/>
    <property type="match status" value="1"/>
</dbReference>
<dbReference type="AlphaFoldDB" id="A0A3B0YQN5"/>
<dbReference type="PANTHER" id="PTHR40940">
    <property type="entry name" value="PROTEIN BATD-RELATED"/>
    <property type="match status" value="1"/>
</dbReference>
<protein>
    <recommendedName>
        <fullName evidence="2">BatD</fullName>
    </recommendedName>
</protein>
<dbReference type="PANTHER" id="PTHR40940:SF1">
    <property type="entry name" value="PROTEIN BATD"/>
    <property type="match status" value="1"/>
</dbReference>
<proteinExistence type="predicted"/>
<name>A0A3B0YQN5_9ZZZZ</name>
<evidence type="ECO:0000313" key="1">
    <source>
        <dbReference type="EMBL" id="VAW83215.1"/>
    </source>
</evidence>
<evidence type="ECO:0008006" key="2">
    <source>
        <dbReference type="Google" id="ProtNLM"/>
    </source>
</evidence>
<feature type="non-terminal residue" evidence="1">
    <location>
        <position position="170"/>
    </location>
</feature>
<sequence>MQLKKLINSSLLLLLLTISSSEATVHATLDRDTISADDTLTLTIESDSRQSGLQPDLAPLEKNFEVLGTSTRTQVSIINGQRSDKTLWQVQLQPRHTGQLSIPPLSVGGQQTAAVELKVTKVPQQATAQAGQHVFIKAEVNSAGKQTYVQQQIPYTVRLYYDGRLQEGDL</sequence>
<reference evidence="1" key="1">
    <citation type="submission" date="2018-06" db="EMBL/GenBank/DDBJ databases">
        <authorList>
            <person name="Zhirakovskaya E."/>
        </authorList>
    </citation>
    <scope>NUCLEOTIDE SEQUENCE</scope>
</reference>